<evidence type="ECO:0000313" key="2">
    <source>
        <dbReference type="EMBL" id="MBR1138736.1"/>
    </source>
</evidence>
<comment type="caution">
    <text evidence="2">The sequence shown here is derived from an EMBL/GenBank/DDBJ whole genome shotgun (WGS) entry which is preliminary data.</text>
</comment>
<gene>
    <name evidence="2" type="ORF">JQ619_23510</name>
</gene>
<keyword evidence="3" id="KW-1185">Reference proteome</keyword>
<evidence type="ECO:0000256" key="1">
    <source>
        <dbReference type="SAM" id="Phobius"/>
    </source>
</evidence>
<keyword evidence="1" id="KW-1133">Transmembrane helix</keyword>
<feature type="transmembrane region" description="Helical" evidence="1">
    <location>
        <begin position="12"/>
        <end position="34"/>
    </location>
</feature>
<dbReference type="Proteomes" id="UP001314635">
    <property type="component" value="Unassembled WGS sequence"/>
</dbReference>
<keyword evidence="1" id="KW-0812">Transmembrane</keyword>
<keyword evidence="1" id="KW-0472">Membrane</keyword>
<proteinExistence type="predicted"/>
<feature type="transmembrane region" description="Helical" evidence="1">
    <location>
        <begin position="40"/>
        <end position="60"/>
    </location>
</feature>
<accession>A0ABS5GDS0</accession>
<dbReference type="EMBL" id="JAFCLK010000023">
    <property type="protein sequence ID" value="MBR1138736.1"/>
    <property type="molecule type" value="Genomic_DNA"/>
</dbReference>
<name>A0ABS5GDS0_9BRAD</name>
<reference evidence="3" key="1">
    <citation type="journal article" date="2021" name="ISME J.">
        <title>Evolutionary origin and ecological implication of a unique nif island in free-living Bradyrhizobium lineages.</title>
        <authorList>
            <person name="Tao J."/>
        </authorList>
    </citation>
    <scope>NUCLEOTIDE SEQUENCE [LARGE SCALE GENOMIC DNA]</scope>
    <source>
        <strain evidence="3">SZCCT0094</strain>
    </source>
</reference>
<protein>
    <submittedName>
        <fullName evidence="2">Uncharacterized protein</fullName>
    </submittedName>
</protein>
<evidence type="ECO:0000313" key="3">
    <source>
        <dbReference type="Proteomes" id="UP001314635"/>
    </source>
</evidence>
<organism evidence="2 3">
    <name type="scientific">Bradyrhizobium denitrificans</name>
    <dbReference type="NCBI Taxonomy" id="2734912"/>
    <lineage>
        <taxon>Bacteria</taxon>
        <taxon>Pseudomonadati</taxon>
        <taxon>Pseudomonadota</taxon>
        <taxon>Alphaproteobacteria</taxon>
        <taxon>Hyphomicrobiales</taxon>
        <taxon>Nitrobacteraceae</taxon>
        <taxon>Bradyrhizobium</taxon>
    </lineage>
</organism>
<sequence length="66" mass="6738">MRIEASNDRRLVIVTLLCAGLGGFYGAVMGPGGVASAGTALFYGFIGAVIGMPAAFIINVTRGLFD</sequence>